<evidence type="ECO:0000313" key="1">
    <source>
        <dbReference type="EMBL" id="MFD2464109.1"/>
    </source>
</evidence>
<keyword evidence="2" id="KW-1185">Reference proteome</keyword>
<protein>
    <submittedName>
        <fullName evidence="1">Uncharacterized protein</fullName>
    </submittedName>
</protein>
<sequence>MFETSEGELAGRRVAIARNGHTENGTVQKYQHAEGMRWYTVPVRLDSGVWVHALIREIEEQATASTEVA</sequence>
<proteinExistence type="predicted"/>
<dbReference type="RefSeq" id="WP_345407634.1">
    <property type="nucleotide sequence ID" value="NZ_BAABHG010000023.1"/>
</dbReference>
<comment type="caution">
    <text evidence="1">The sequence shown here is derived from an EMBL/GenBank/DDBJ whole genome shotgun (WGS) entry which is preliminary data.</text>
</comment>
<organism evidence="1 2">
    <name type="scientific">Amycolatopsis samaneae</name>
    <dbReference type="NCBI Taxonomy" id="664691"/>
    <lineage>
        <taxon>Bacteria</taxon>
        <taxon>Bacillati</taxon>
        <taxon>Actinomycetota</taxon>
        <taxon>Actinomycetes</taxon>
        <taxon>Pseudonocardiales</taxon>
        <taxon>Pseudonocardiaceae</taxon>
        <taxon>Amycolatopsis</taxon>
    </lineage>
</organism>
<dbReference type="Proteomes" id="UP001597419">
    <property type="component" value="Unassembled WGS sequence"/>
</dbReference>
<evidence type="ECO:0000313" key="2">
    <source>
        <dbReference type="Proteomes" id="UP001597419"/>
    </source>
</evidence>
<name>A0ABW5GTG0_9PSEU</name>
<accession>A0ABW5GTG0</accession>
<gene>
    <name evidence="1" type="ORF">ACFSYJ_36210</name>
</gene>
<dbReference type="EMBL" id="JBHUKU010000024">
    <property type="protein sequence ID" value="MFD2464109.1"/>
    <property type="molecule type" value="Genomic_DNA"/>
</dbReference>
<reference evidence="2" key="1">
    <citation type="journal article" date="2019" name="Int. J. Syst. Evol. Microbiol.">
        <title>The Global Catalogue of Microorganisms (GCM) 10K type strain sequencing project: providing services to taxonomists for standard genome sequencing and annotation.</title>
        <authorList>
            <consortium name="The Broad Institute Genomics Platform"/>
            <consortium name="The Broad Institute Genome Sequencing Center for Infectious Disease"/>
            <person name="Wu L."/>
            <person name="Ma J."/>
        </authorList>
    </citation>
    <scope>NUCLEOTIDE SEQUENCE [LARGE SCALE GENOMIC DNA]</scope>
    <source>
        <strain evidence="2">CGMCC 4.7643</strain>
    </source>
</reference>